<proteinExistence type="predicted"/>
<dbReference type="OrthoDB" id="9919960at2"/>
<dbReference type="Proteomes" id="UP000318384">
    <property type="component" value="Chromosome"/>
</dbReference>
<name>A0A517WTT7_9PLAN</name>
<dbReference type="AlphaFoldDB" id="A0A517WTT7"/>
<dbReference type="EMBL" id="CP037422">
    <property type="protein sequence ID" value="QDU08674.1"/>
    <property type="molecule type" value="Genomic_DNA"/>
</dbReference>
<accession>A0A517WTT7</accession>
<keyword evidence="2" id="KW-1185">Reference proteome</keyword>
<evidence type="ECO:0000313" key="2">
    <source>
        <dbReference type="Proteomes" id="UP000318384"/>
    </source>
</evidence>
<gene>
    <name evidence="1" type="ORF">V202x_20440</name>
</gene>
<evidence type="ECO:0000313" key="1">
    <source>
        <dbReference type="EMBL" id="QDU08674.1"/>
    </source>
</evidence>
<protein>
    <submittedName>
        <fullName evidence="1">Uncharacterized protein</fullName>
    </submittedName>
</protein>
<dbReference type="RefSeq" id="WP_145173733.1">
    <property type="nucleotide sequence ID" value="NZ_CP037422.1"/>
</dbReference>
<reference evidence="1 2" key="1">
    <citation type="submission" date="2019-03" db="EMBL/GenBank/DDBJ databases">
        <title>Deep-cultivation of Planctomycetes and their phenomic and genomic characterization uncovers novel biology.</title>
        <authorList>
            <person name="Wiegand S."/>
            <person name="Jogler M."/>
            <person name="Boedeker C."/>
            <person name="Pinto D."/>
            <person name="Vollmers J."/>
            <person name="Rivas-Marin E."/>
            <person name="Kohn T."/>
            <person name="Peeters S.H."/>
            <person name="Heuer A."/>
            <person name="Rast P."/>
            <person name="Oberbeckmann S."/>
            <person name="Bunk B."/>
            <person name="Jeske O."/>
            <person name="Meyerdierks A."/>
            <person name="Storesund J.E."/>
            <person name="Kallscheuer N."/>
            <person name="Luecker S."/>
            <person name="Lage O.M."/>
            <person name="Pohl T."/>
            <person name="Merkel B.J."/>
            <person name="Hornburger P."/>
            <person name="Mueller R.-W."/>
            <person name="Bruemmer F."/>
            <person name="Labrenz M."/>
            <person name="Spormann A.M."/>
            <person name="Op den Camp H."/>
            <person name="Overmann J."/>
            <person name="Amann R."/>
            <person name="Jetten M.S.M."/>
            <person name="Mascher T."/>
            <person name="Medema M.H."/>
            <person name="Devos D.P."/>
            <person name="Kaster A.-K."/>
            <person name="Ovreas L."/>
            <person name="Rohde M."/>
            <person name="Galperin M.Y."/>
            <person name="Jogler C."/>
        </authorList>
    </citation>
    <scope>NUCLEOTIDE SEQUENCE [LARGE SCALE GENOMIC DNA]</scope>
    <source>
        <strain evidence="1 2">V202</strain>
    </source>
</reference>
<sequence length="226" mass="26101">MEVKTNLKKLFLAVCFLGTAAIITGTAFSELFPKRVPTRTCGFPKNYDYQTRSYSAISVVELTEQEVIETDELNEAKNGIKQKGNIRFFHRSDQMPLVIPAVLTETDFRFQKSGAWNVSLNAHINPKRGEALTAIQQALGNQRNNLQYLKGSRFHVSINCYVRDSKNQKRKSLLASHSLPVFWVKSGKPLSKQFDETRNRNSKFQQNLYQFYDQINLVEIEFFYEE</sequence>
<organism evidence="1 2">
    <name type="scientific">Gimesia aquarii</name>
    <dbReference type="NCBI Taxonomy" id="2527964"/>
    <lineage>
        <taxon>Bacteria</taxon>
        <taxon>Pseudomonadati</taxon>
        <taxon>Planctomycetota</taxon>
        <taxon>Planctomycetia</taxon>
        <taxon>Planctomycetales</taxon>
        <taxon>Planctomycetaceae</taxon>
        <taxon>Gimesia</taxon>
    </lineage>
</organism>